<dbReference type="CDD" id="cd02619">
    <property type="entry name" value="Peptidase_C1"/>
    <property type="match status" value="1"/>
</dbReference>
<name>A0A4R5DX39_9BACT</name>
<organism evidence="3 4">
    <name type="scientific">Dyadobacter psychrotolerans</name>
    <dbReference type="NCBI Taxonomy" id="2541721"/>
    <lineage>
        <taxon>Bacteria</taxon>
        <taxon>Pseudomonadati</taxon>
        <taxon>Bacteroidota</taxon>
        <taxon>Cytophagia</taxon>
        <taxon>Cytophagales</taxon>
        <taxon>Spirosomataceae</taxon>
        <taxon>Dyadobacter</taxon>
    </lineage>
</organism>
<dbReference type="PANTHER" id="PTHR12411">
    <property type="entry name" value="CYSTEINE PROTEASE FAMILY C1-RELATED"/>
    <property type="match status" value="1"/>
</dbReference>
<protein>
    <submittedName>
        <fullName evidence="3">Peptidase</fullName>
    </submittedName>
</protein>
<sequence length="265" mass="29433">MADKAQDEAPAFKFGWLPDLPDARDFMYAAPLKIMQKIPLKVDLRPGCPPVYDQGGLGSCTANALGATFEFGKTKQNKPTFMPSRLFLYYNERVLINTVNSDSGAFLRDGIKSLNKQGICPEADWTYDDNSGTGAKFTQKPPQTCYTTALKNQILSYQRLPVNLTAIKGCLAEGFPFVFGFTVYSSFMTQKVASTGIMPMPKLATEHVMGGHAVVAVGYDDAKQAVLVRNSWNTTWGIKGYFWMPYAYISNSQFCSDLWTIRTVE</sequence>
<dbReference type="InterPro" id="IPR000668">
    <property type="entry name" value="Peptidase_C1A_C"/>
</dbReference>
<feature type="domain" description="Peptidase C1A papain C-terminal" evidence="2">
    <location>
        <begin position="38"/>
        <end position="258"/>
    </location>
</feature>
<accession>A0A4R5DX39</accession>
<evidence type="ECO:0000313" key="4">
    <source>
        <dbReference type="Proteomes" id="UP000294850"/>
    </source>
</evidence>
<dbReference type="RefSeq" id="WP_131956401.1">
    <property type="nucleotide sequence ID" value="NZ_SMFL01000001.1"/>
</dbReference>
<dbReference type="GO" id="GO:0006508">
    <property type="term" value="P:proteolysis"/>
    <property type="evidence" value="ECO:0007669"/>
    <property type="project" value="InterPro"/>
</dbReference>
<dbReference type="GO" id="GO:0008234">
    <property type="term" value="F:cysteine-type peptidase activity"/>
    <property type="evidence" value="ECO:0007669"/>
    <property type="project" value="InterPro"/>
</dbReference>
<gene>
    <name evidence="3" type="ORF">E0F88_02725</name>
</gene>
<dbReference type="SMART" id="SM00645">
    <property type="entry name" value="Pept_C1"/>
    <property type="match status" value="1"/>
</dbReference>
<dbReference type="OrthoDB" id="3648721at2"/>
<reference evidence="3 4" key="1">
    <citation type="submission" date="2019-03" db="EMBL/GenBank/DDBJ databases">
        <title>Dyadobacter AR-3-6 sp. nov., isolated from arctic soil.</title>
        <authorList>
            <person name="Chaudhary D.K."/>
        </authorList>
    </citation>
    <scope>NUCLEOTIDE SEQUENCE [LARGE SCALE GENOMIC DNA]</scope>
    <source>
        <strain evidence="3 4">AR-3-6</strain>
    </source>
</reference>
<dbReference type="InterPro" id="IPR038765">
    <property type="entry name" value="Papain-like_cys_pep_sf"/>
</dbReference>
<dbReference type="Gene3D" id="3.90.70.10">
    <property type="entry name" value="Cysteine proteinases"/>
    <property type="match status" value="1"/>
</dbReference>
<evidence type="ECO:0000313" key="3">
    <source>
        <dbReference type="EMBL" id="TDE18467.1"/>
    </source>
</evidence>
<dbReference type="PROSITE" id="PS00639">
    <property type="entry name" value="THIOL_PROTEASE_HIS"/>
    <property type="match status" value="1"/>
</dbReference>
<dbReference type="EMBL" id="SMFL01000001">
    <property type="protein sequence ID" value="TDE18467.1"/>
    <property type="molecule type" value="Genomic_DNA"/>
</dbReference>
<comment type="caution">
    <text evidence="3">The sequence shown here is derived from an EMBL/GenBank/DDBJ whole genome shotgun (WGS) entry which is preliminary data.</text>
</comment>
<dbReference type="InterPro" id="IPR013128">
    <property type="entry name" value="Peptidase_C1A"/>
</dbReference>
<proteinExistence type="inferred from homology"/>
<dbReference type="AlphaFoldDB" id="A0A4R5DX39"/>
<dbReference type="SUPFAM" id="SSF54001">
    <property type="entry name" value="Cysteine proteinases"/>
    <property type="match status" value="1"/>
</dbReference>
<dbReference type="InterPro" id="IPR025660">
    <property type="entry name" value="Pept_his_AS"/>
</dbReference>
<dbReference type="Proteomes" id="UP000294850">
    <property type="component" value="Unassembled WGS sequence"/>
</dbReference>
<dbReference type="Pfam" id="PF00112">
    <property type="entry name" value="Peptidase_C1"/>
    <property type="match status" value="1"/>
</dbReference>
<keyword evidence="4" id="KW-1185">Reference proteome</keyword>
<evidence type="ECO:0000256" key="1">
    <source>
        <dbReference type="ARBA" id="ARBA00008455"/>
    </source>
</evidence>
<comment type="similarity">
    <text evidence="1">Belongs to the peptidase C1 family.</text>
</comment>
<evidence type="ECO:0000259" key="2">
    <source>
        <dbReference type="SMART" id="SM00645"/>
    </source>
</evidence>